<evidence type="ECO:0000256" key="5">
    <source>
        <dbReference type="ARBA" id="ARBA00022692"/>
    </source>
</evidence>
<name>A0ABV4IGI3_9BURK</name>
<evidence type="ECO:0000256" key="9">
    <source>
        <dbReference type="SAM" id="Phobius"/>
    </source>
</evidence>
<evidence type="ECO:0000313" key="10">
    <source>
        <dbReference type="EMBL" id="MEZ2740930.1"/>
    </source>
</evidence>
<evidence type="ECO:0000256" key="2">
    <source>
        <dbReference type="ARBA" id="ARBA00009212"/>
    </source>
</evidence>
<feature type="transmembrane region" description="Helical" evidence="9">
    <location>
        <begin position="37"/>
        <end position="59"/>
    </location>
</feature>
<organism evidence="10 11">
    <name type="scientific">Comamonas jiangduensis</name>
    <dbReference type="NCBI Taxonomy" id="1194168"/>
    <lineage>
        <taxon>Bacteria</taxon>
        <taxon>Pseudomonadati</taxon>
        <taxon>Pseudomonadota</taxon>
        <taxon>Betaproteobacteria</taxon>
        <taxon>Burkholderiales</taxon>
        <taxon>Comamonadaceae</taxon>
        <taxon>Comamonas</taxon>
    </lineage>
</organism>
<gene>
    <name evidence="10" type="ORF">ACBP88_16025</name>
</gene>
<keyword evidence="3 8" id="KW-0813">Transport</keyword>
<dbReference type="PANTHER" id="PTHR34702:SF1">
    <property type="entry name" value="NA(+)_H(+) ANTIPORTER SUBUNIT F"/>
    <property type="match status" value="1"/>
</dbReference>
<dbReference type="NCBIfam" id="NF004812">
    <property type="entry name" value="PRK06161.1"/>
    <property type="match status" value="1"/>
</dbReference>
<keyword evidence="6 9" id="KW-1133">Transmembrane helix</keyword>
<dbReference type="InterPro" id="IPR007208">
    <property type="entry name" value="MrpF/PhaF-like"/>
</dbReference>
<keyword evidence="11" id="KW-1185">Reference proteome</keyword>
<keyword evidence="7 8" id="KW-0472">Membrane</keyword>
<comment type="subcellular location">
    <subcellularLocation>
        <location evidence="1 8">Cell membrane</location>
        <topology evidence="1 8">Multi-pass membrane protein</topology>
    </subcellularLocation>
</comment>
<keyword evidence="8" id="KW-0050">Antiport</keyword>
<evidence type="ECO:0000256" key="7">
    <source>
        <dbReference type="ARBA" id="ARBA00023136"/>
    </source>
</evidence>
<dbReference type="Proteomes" id="UP001567350">
    <property type="component" value="Unassembled WGS sequence"/>
</dbReference>
<evidence type="ECO:0000256" key="8">
    <source>
        <dbReference type="PIRNR" id="PIRNR028784"/>
    </source>
</evidence>
<feature type="transmembrane region" description="Helical" evidence="9">
    <location>
        <begin position="66"/>
        <end position="86"/>
    </location>
</feature>
<comment type="caution">
    <text evidence="10">The sequence shown here is derived from an EMBL/GenBank/DDBJ whole genome shotgun (WGS) entry which is preliminary data.</text>
</comment>
<dbReference type="RefSeq" id="WP_313602884.1">
    <property type="nucleotide sequence ID" value="NZ_DAMCKS010000003.1"/>
</dbReference>
<protein>
    <submittedName>
        <fullName evidence="10">K+/H+ antiporter subunit F</fullName>
    </submittedName>
</protein>
<evidence type="ECO:0000256" key="1">
    <source>
        <dbReference type="ARBA" id="ARBA00004651"/>
    </source>
</evidence>
<evidence type="ECO:0000313" key="11">
    <source>
        <dbReference type="Proteomes" id="UP001567350"/>
    </source>
</evidence>
<keyword evidence="4 8" id="KW-1003">Cell membrane</keyword>
<keyword evidence="5 9" id="KW-0812">Transmembrane</keyword>
<dbReference type="PIRSF" id="PIRSF028784">
    <property type="entry name" value="MrpF"/>
    <property type="match status" value="1"/>
</dbReference>
<evidence type="ECO:0000256" key="6">
    <source>
        <dbReference type="ARBA" id="ARBA00022989"/>
    </source>
</evidence>
<dbReference type="PANTHER" id="PTHR34702">
    <property type="entry name" value="NA(+)/H(+) ANTIPORTER SUBUNIT F1"/>
    <property type="match status" value="1"/>
</dbReference>
<dbReference type="Pfam" id="PF04066">
    <property type="entry name" value="MrpF_PhaF"/>
    <property type="match status" value="1"/>
</dbReference>
<evidence type="ECO:0000256" key="4">
    <source>
        <dbReference type="ARBA" id="ARBA00022475"/>
    </source>
</evidence>
<comment type="similarity">
    <text evidence="2 8">Belongs to the CPA3 antiporters (TC 2.A.63) subunit F family.</text>
</comment>
<evidence type="ECO:0000256" key="3">
    <source>
        <dbReference type="ARBA" id="ARBA00022448"/>
    </source>
</evidence>
<sequence>MSQWLIWVLSLALFFLVLAMACTLTRLLKGPSAQDRVLALDCMYLNGMLTMLVLGILYSSSMYFEAALLIALFGCVGSTAMAKFLLRGEVIE</sequence>
<accession>A0ABV4IGI3</accession>
<reference evidence="10 11" key="1">
    <citation type="submission" date="2024-08" db="EMBL/GenBank/DDBJ databases">
        <authorList>
            <person name="Feng Z."/>
            <person name="Ronholm J."/>
        </authorList>
    </citation>
    <scope>NUCLEOTIDE SEQUENCE [LARGE SCALE GENOMIC DNA]</scope>
    <source>
        <strain evidence="10 11">4-AB0-8</strain>
    </source>
</reference>
<proteinExistence type="inferred from homology"/>
<dbReference type="EMBL" id="JBGJLR010000025">
    <property type="protein sequence ID" value="MEZ2740930.1"/>
    <property type="molecule type" value="Genomic_DNA"/>
</dbReference>
<keyword evidence="8" id="KW-0406">Ion transport</keyword>